<dbReference type="PANTHER" id="PTHR42928:SF5">
    <property type="entry name" value="BLR1237 PROTEIN"/>
    <property type="match status" value="1"/>
</dbReference>
<dbReference type="PROSITE" id="PS51257">
    <property type="entry name" value="PROKAR_LIPOPROTEIN"/>
    <property type="match status" value="1"/>
</dbReference>
<sequence length="340" mass="36495">MRKRVSVLLAVAALVISIIIGGCSGVEKVAIPVPHEKYPERPITVIVPYNAGGGLDLTARSLEKLAVKHLGQPLAIVNKPGGAGALGWNELAGSPLDGYTVGATSNELILLSLYGTGKYNYATALSPIMQVTAVPLLLAVQTDQPWQTLSDLIEHARKHPGQLKFGNVGTGSFAHVLCEMLNQSAGINIEQVPFSGAGETIPALLGGHIQLIFVSPVPIKEHVKNGTVKILAITGEHRMADPVFAHVPTFKELGIDITIDNWHGIAVPKETPVAIKNKLAEGFKAIVNDPEFKENMEKVGNQVEYLGPQESTDKWIADSQKLQKTLQESGILEQIKTQKK</sequence>
<protein>
    <submittedName>
        <fullName evidence="2">Tripartite tricarboxylate transporter family receptor</fullName>
    </submittedName>
</protein>
<dbReference type="Gene3D" id="3.40.190.150">
    <property type="entry name" value="Bordetella uptake gene, domain 1"/>
    <property type="match status" value="1"/>
</dbReference>
<dbReference type="SUPFAM" id="SSF53850">
    <property type="entry name" value="Periplasmic binding protein-like II"/>
    <property type="match status" value="1"/>
</dbReference>
<dbReference type="KEGG" id="sted:SPTER_29380"/>
<dbReference type="InterPro" id="IPR042100">
    <property type="entry name" value="Bug_dom1"/>
</dbReference>
<gene>
    <name evidence="2" type="ORF">SPTER_29380</name>
</gene>
<comment type="similarity">
    <text evidence="1">Belongs to the UPF0065 (bug) family.</text>
</comment>
<proteinExistence type="inferred from homology"/>
<dbReference type="Proteomes" id="UP000320776">
    <property type="component" value="Chromosome"/>
</dbReference>
<keyword evidence="2" id="KW-0675">Receptor</keyword>
<reference evidence="2 3" key="1">
    <citation type="submission" date="2019-02" db="EMBL/GenBank/DDBJ databases">
        <title>Closed genome of Sporomusa termitida DSM 4440.</title>
        <authorList>
            <person name="Poehlein A."/>
            <person name="Daniel R."/>
        </authorList>
    </citation>
    <scope>NUCLEOTIDE SEQUENCE [LARGE SCALE GENOMIC DNA]</scope>
    <source>
        <strain evidence="2 3">DSM 4440</strain>
    </source>
</reference>
<name>A0A517DW14_9FIRM</name>
<organism evidence="2 3">
    <name type="scientific">Sporomusa termitida</name>
    <dbReference type="NCBI Taxonomy" id="2377"/>
    <lineage>
        <taxon>Bacteria</taxon>
        <taxon>Bacillati</taxon>
        <taxon>Bacillota</taxon>
        <taxon>Negativicutes</taxon>
        <taxon>Selenomonadales</taxon>
        <taxon>Sporomusaceae</taxon>
        <taxon>Sporomusa</taxon>
    </lineage>
</organism>
<dbReference type="Gene3D" id="3.40.190.10">
    <property type="entry name" value="Periplasmic binding protein-like II"/>
    <property type="match status" value="1"/>
</dbReference>
<evidence type="ECO:0000313" key="3">
    <source>
        <dbReference type="Proteomes" id="UP000320776"/>
    </source>
</evidence>
<dbReference type="PIRSF" id="PIRSF017082">
    <property type="entry name" value="YflP"/>
    <property type="match status" value="1"/>
</dbReference>
<dbReference type="OrthoDB" id="8881899at2"/>
<keyword evidence="3" id="KW-1185">Reference proteome</keyword>
<dbReference type="PANTHER" id="PTHR42928">
    <property type="entry name" value="TRICARBOXYLATE-BINDING PROTEIN"/>
    <property type="match status" value="1"/>
</dbReference>
<evidence type="ECO:0000256" key="1">
    <source>
        <dbReference type="ARBA" id="ARBA00006987"/>
    </source>
</evidence>
<dbReference type="EMBL" id="CP036259">
    <property type="protein sequence ID" value="QDR81552.1"/>
    <property type="molecule type" value="Genomic_DNA"/>
</dbReference>
<dbReference type="Pfam" id="PF03401">
    <property type="entry name" value="TctC"/>
    <property type="match status" value="1"/>
</dbReference>
<dbReference type="InterPro" id="IPR005064">
    <property type="entry name" value="BUG"/>
</dbReference>
<dbReference type="AlphaFoldDB" id="A0A517DW14"/>
<evidence type="ECO:0000313" key="2">
    <source>
        <dbReference type="EMBL" id="QDR81552.1"/>
    </source>
</evidence>
<dbReference type="CDD" id="cd07012">
    <property type="entry name" value="PBP2_Bug_TTT"/>
    <property type="match status" value="1"/>
</dbReference>
<accession>A0A517DW14</accession>